<keyword evidence="2" id="KW-1185">Reference proteome</keyword>
<dbReference type="AlphaFoldDB" id="A0A852ZT18"/>
<name>A0A852ZT18_9ACTN</name>
<comment type="caution">
    <text evidence="1">The sequence shown here is derived from an EMBL/GenBank/DDBJ whole genome shotgun (WGS) entry which is preliminary data.</text>
</comment>
<protein>
    <submittedName>
        <fullName evidence="1">Glutamate dehydrogenase/leucine dehydrogenase</fullName>
    </submittedName>
</protein>
<sequence>MVSAGGVIHATAVELHGETSEQAAARVRGIGDTLARVLREATRAGVTPAAAARALARRRLDTAGRAPGR</sequence>
<dbReference type="Proteomes" id="UP000567795">
    <property type="component" value="Unassembled WGS sequence"/>
</dbReference>
<dbReference type="RefSeq" id="WP_179813531.1">
    <property type="nucleotide sequence ID" value="NZ_JACBZD010000001.1"/>
</dbReference>
<accession>A0A852ZT18</accession>
<dbReference type="EMBL" id="JACBZD010000001">
    <property type="protein sequence ID" value="NYI04667.1"/>
    <property type="molecule type" value="Genomic_DNA"/>
</dbReference>
<evidence type="ECO:0000313" key="1">
    <source>
        <dbReference type="EMBL" id="NYI04667.1"/>
    </source>
</evidence>
<gene>
    <name evidence="1" type="ORF">FHU37_001610</name>
</gene>
<organism evidence="1 2">
    <name type="scientific">Allostreptomyces psammosilenae</name>
    <dbReference type="NCBI Taxonomy" id="1892865"/>
    <lineage>
        <taxon>Bacteria</taxon>
        <taxon>Bacillati</taxon>
        <taxon>Actinomycetota</taxon>
        <taxon>Actinomycetes</taxon>
        <taxon>Kitasatosporales</taxon>
        <taxon>Streptomycetaceae</taxon>
        <taxon>Allostreptomyces</taxon>
    </lineage>
</organism>
<reference evidence="1 2" key="1">
    <citation type="submission" date="2020-07" db="EMBL/GenBank/DDBJ databases">
        <title>Sequencing the genomes of 1000 actinobacteria strains.</title>
        <authorList>
            <person name="Klenk H.-P."/>
        </authorList>
    </citation>
    <scope>NUCLEOTIDE SEQUENCE [LARGE SCALE GENOMIC DNA]</scope>
    <source>
        <strain evidence="1 2">DSM 42178</strain>
    </source>
</reference>
<proteinExistence type="predicted"/>
<evidence type="ECO:0000313" key="2">
    <source>
        <dbReference type="Proteomes" id="UP000567795"/>
    </source>
</evidence>